<evidence type="ECO:0000313" key="3">
    <source>
        <dbReference type="Proteomes" id="UP000218231"/>
    </source>
</evidence>
<gene>
    <name evidence="2" type="ORF">WR25_26281</name>
</gene>
<proteinExistence type="predicted"/>
<feature type="region of interest" description="Disordered" evidence="1">
    <location>
        <begin position="136"/>
        <end position="170"/>
    </location>
</feature>
<name>A0A2A2LEM4_9BILA</name>
<dbReference type="Proteomes" id="UP000218231">
    <property type="component" value="Unassembled WGS sequence"/>
</dbReference>
<organism evidence="2 3">
    <name type="scientific">Diploscapter pachys</name>
    <dbReference type="NCBI Taxonomy" id="2018661"/>
    <lineage>
        <taxon>Eukaryota</taxon>
        <taxon>Metazoa</taxon>
        <taxon>Ecdysozoa</taxon>
        <taxon>Nematoda</taxon>
        <taxon>Chromadorea</taxon>
        <taxon>Rhabditida</taxon>
        <taxon>Rhabditina</taxon>
        <taxon>Rhabditomorpha</taxon>
        <taxon>Rhabditoidea</taxon>
        <taxon>Rhabditidae</taxon>
        <taxon>Diploscapter</taxon>
    </lineage>
</organism>
<feature type="compositionally biased region" description="Basic and acidic residues" evidence="1">
    <location>
        <begin position="144"/>
        <end position="160"/>
    </location>
</feature>
<accession>A0A2A2LEM4</accession>
<evidence type="ECO:0000313" key="2">
    <source>
        <dbReference type="EMBL" id="PAV84604.1"/>
    </source>
</evidence>
<protein>
    <submittedName>
        <fullName evidence="2">Uncharacterized protein</fullName>
    </submittedName>
</protein>
<comment type="caution">
    <text evidence="2">The sequence shown here is derived from an EMBL/GenBank/DDBJ whole genome shotgun (WGS) entry which is preliminary data.</text>
</comment>
<dbReference type="AlphaFoldDB" id="A0A2A2LEM4"/>
<dbReference type="EMBL" id="LIAE01006833">
    <property type="protein sequence ID" value="PAV84604.1"/>
    <property type="molecule type" value="Genomic_DNA"/>
</dbReference>
<keyword evidence="3" id="KW-1185">Reference proteome</keyword>
<sequence>MSLNRVEREKKYDELVQRIVDLDAAMLSHGSIDDKLLAANRAIDKLIGNWDTQYGQLATNLNKVIDEWNATMELNEESAFGRRGFDSEDYSFDELSAKLTMKRSANGTVSNTAFSEFATSDLLALDYEDDLSTELTRYSGSTSGKDEATQNEQTPKEESPKRRKVANSKFHEQIHNYVYEARREKEEDVPR</sequence>
<evidence type="ECO:0000256" key="1">
    <source>
        <dbReference type="SAM" id="MobiDB-lite"/>
    </source>
</evidence>
<reference evidence="2 3" key="1">
    <citation type="journal article" date="2017" name="Curr. Biol.">
        <title>Genome architecture and evolution of a unichromosomal asexual nematode.</title>
        <authorList>
            <person name="Fradin H."/>
            <person name="Zegar C."/>
            <person name="Gutwein M."/>
            <person name="Lucas J."/>
            <person name="Kovtun M."/>
            <person name="Corcoran D."/>
            <person name="Baugh L.R."/>
            <person name="Kiontke K."/>
            <person name="Gunsalus K."/>
            <person name="Fitch D.H."/>
            <person name="Piano F."/>
        </authorList>
    </citation>
    <scope>NUCLEOTIDE SEQUENCE [LARGE SCALE GENOMIC DNA]</scope>
    <source>
        <strain evidence="2">PF1309</strain>
    </source>
</reference>